<comment type="similarity">
    <text evidence="1">Belongs to the peptidase C1 family.</text>
</comment>
<keyword evidence="2" id="KW-1015">Disulfide bond</keyword>
<dbReference type="Gene3D" id="1.10.287.2250">
    <property type="match status" value="1"/>
</dbReference>
<dbReference type="InterPro" id="IPR025660">
    <property type="entry name" value="Pept_his_AS"/>
</dbReference>
<dbReference type="InterPro" id="IPR000668">
    <property type="entry name" value="Peptidase_C1A_C"/>
</dbReference>
<dbReference type="Pfam" id="PF08246">
    <property type="entry name" value="Inhibitor_I29"/>
    <property type="match status" value="1"/>
</dbReference>
<dbReference type="GO" id="GO:0006508">
    <property type="term" value="P:proteolysis"/>
    <property type="evidence" value="ECO:0007669"/>
    <property type="project" value="InterPro"/>
</dbReference>
<proteinExistence type="inferred from homology"/>
<gene>
    <name evidence="5" type="ORF">TRIUR3_01616</name>
</gene>
<dbReference type="InterPro" id="IPR025661">
    <property type="entry name" value="Pept_asp_AS"/>
</dbReference>
<organism evidence="5">
    <name type="scientific">Triticum urartu</name>
    <name type="common">Red wild einkorn</name>
    <name type="synonym">Crithodium urartu</name>
    <dbReference type="NCBI Taxonomy" id="4572"/>
    <lineage>
        <taxon>Eukaryota</taxon>
        <taxon>Viridiplantae</taxon>
        <taxon>Streptophyta</taxon>
        <taxon>Embryophyta</taxon>
        <taxon>Tracheophyta</taxon>
        <taxon>Spermatophyta</taxon>
        <taxon>Magnoliopsida</taxon>
        <taxon>Liliopsida</taxon>
        <taxon>Poales</taxon>
        <taxon>Poaceae</taxon>
        <taxon>BOP clade</taxon>
        <taxon>Pooideae</taxon>
        <taxon>Triticodae</taxon>
        <taxon>Triticeae</taxon>
        <taxon>Triticinae</taxon>
        <taxon>Triticum</taxon>
    </lineage>
</organism>
<evidence type="ECO:0000259" key="4">
    <source>
        <dbReference type="SMART" id="SM00848"/>
    </source>
</evidence>
<accession>M8A833</accession>
<dbReference type="PANTHER" id="PTHR12411">
    <property type="entry name" value="CYSTEINE PROTEASE FAMILY C1-RELATED"/>
    <property type="match status" value="1"/>
</dbReference>
<dbReference type="OMA" id="FSSWAFT"/>
<evidence type="ECO:0000256" key="2">
    <source>
        <dbReference type="ARBA" id="ARBA00023157"/>
    </source>
</evidence>
<dbReference type="InterPro" id="IPR013128">
    <property type="entry name" value="Peptidase_C1A"/>
</dbReference>
<evidence type="ECO:0000313" key="5">
    <source>
        <dbReference type="EMBL" id="EMS56609.1"/>
    </source>
</evidence>
<dbReference type="EMBL" id="KD156066">
    <property type="protein sequence ID" value="EMS56609.1"/>
    <property type="molecule type" value="Genomic_DNA"/>
</dbReference>
<evidence type="ECO:0000256" key="1">
    <source>
        <dbReference type="ARBA" id="ARBA00008455"/>
    </source>
</evidence>
<reference evidence="5" key="1">
    <citation type="journal article" date="2013" name="Nature">
        <title>Draft genome of the wheat A-genome progenitor Triticum urartu.</title>
        <authorList>
            <person name="Ling H.Q."/>
            <person name="Zhao S."/>
            <person name="Liu D."/>
            <person name="Wang J."/>
            <person name="Sun H."/>
            <person name="Zhang C."/>
            <person name="Fan H."/>
            <person name="Li D."/>
            <person name="Dong L."/>
            <person name="Tao Y."/>
            <person name="Gao C."/>
            <person name="Wu H."/>
            <person name="Li Y."/>
            <person name="Cui Y."/>
            <person name="Guo X."/>
            <person name="Zheng S."/>
            <person name="Wang B."/>
            <person name="Yu K."/>
            <person name="Liang Q."/>
            <person name="Yang W."/>
            <person name="Lou X."/>
            <person name="Chen J."/>
            <person name="Feng M."/>
            <person name="Jian J."/>
            <person name="Zhang X."/>
            <person name="Luo G."/>
            <person name="Jiang Y."/>
            <person name="Liu J."/>
            <person name="Wang Z."/>
            <person name="Sha Y."/>
            <person name="Zhang B."/>
            <person name="Wu H."/>
            <person name="Tang D."/>
            <person name="Shen Q."/>
            <person name="Xue P."/>
            <person name="Zou S."/>
            <person name="Wang X."/>
            <person name="Liu X."/>
            <person name="Wang F."/>
            <person name="Yang Y."/>
            <person name="An X."/>
            <person name="Dong Z."/>
            <person name="Zhang K."/>
            <person name="Zhang X."/>
            <person name="Luo M.C."/>
            <person name="Dvorak J."/>
            <person name="Tong Y."/>
            <person name="Wang J."/>
            <person name="Yang H."/>
            <person name="Li Z."/>
            <person name="Wang D."/>
            <person name="Zhang A."/>
            <person name="Wang J."/>
        </authorList>
    </citation>
    <scope>NUCLEOTIDE SEQUENCE</scope>
</reference>
<dbReference type="InterPro" id="IPR039417">
    <property type="entry name" value="Peptidase_C1A_papain-like"/>
</dbReference>
<dbReference type="InterPro" id="IPR038765">
    <property type="entry name" value="Papain-like_cys_pep_sf"/>
</dbReference>
<dbReference type="PROSITE" id="PS00639">
    <property type="entry name" value="THIOL_PROTEASE_HIS"/>
    <property type="match status" value="1"/>
</dbReference>
<evidence type="ECO:0000259" key="3">
    <source>
        <dbReference type="SMART" id="SM00645"/>
    </source>
</evidence>
<dbReference type="AlphaFoldDB" id="M8A833"/>
<protein>
    <submittedName>
        <fullName evidence="5">Ananain</fullName>
    </submittedName>
</protein>
<feature type="domain" description="Cathepsin propeptide inhibitor" evidence="4">
    <location>
        <begin position="39"/>
        <end position="96"/>
    </location>
</feature>
<dbReference type="Pfam" id="PF00112">
    <property type="entry name" value="Peptidase_C1"/>
    <property type="match status" value="1"/>
</dbReference>
<dbReference type="STRING" id="4572.M8A833"/>
<dbReference type="PROSITE" id="PS00640">
    <property type="entry name" value="THIOL_PROTEASE_ASN"/>
    <property type="match status" value="1"/>
</dbReference>
<dbReference type="SUPFAM" id="SSF54001">
    <property type="entry name" value="Cysteine proteinases"/>
    <property type="match status" value="1"/>
</dbReference>
<dbReference type="Gene3D" id="3.90.70.10">
    <property type="entry name" value="Cysteine proteinases"/>
    <property type="match status" value="2"/>
</dbReference>
<dbReference type="CDD" id="cd02248">
    <property type="entry name" value="Peptidase_C1A"/>
    <property type="match status" value="1"/>
</dbReference>
<dbReference type="SMART" id="SM00848">
    <property type="entry name" value="Inhibitor_I29"/>
    <property type="match status" value="1"/>
</dbReference>
<dbReference type="InterPro" id="IPR013201">
    <property type="entry name" value="Prot_inhib_I29"/>
</dbReference>
<feature type="domain" description="Peptidase C1A papain C-terminal" evidence="3">
    <location>
        <begin position="137"/>
        <end position="276"/>
    </location>
</feature>
<sequence length="279" mass="30560">MAFSPGTWPVITTTILLAWAAAASGRSIDVGDMLMMDRFLRWQATHNRSYPSAGERLRRFQVYRDNVEYVDATNRRGNLTYQLGENQFADLPREEFLARFMSYDGDDRTEGDNTVITTAEGADANMWSSGGVDVSLDPASVDWRAKGAVVPPKAQTSSCFSSWAFAAGATIESLHSIKTGKLVAPSGQQLPVAAAIELGSDIQFYKSGVYSGPCGTRLQHAVTVVGYDADESTGEKFWIVKNSWGQTWGEHGYIRMQRKILGPGLCGIMLDVAYPTMSM</sequence>
<dbReference type="GO" id="GO:0008234">
    <property type="term" value="F:cysteine-type peptidase activity"/>
    <property type="evidence" value="ECO:0007669"/>
    <property type="project" value="InterPro"/>
</dbReference>
<dbReference type="eggNOG" id="KOG1543">
    <property type="taxonomic scope" value="Eukaryota"/>
</dbReference>
<dbReference type="SMART" id="SM00645">
    <property type="entry name" value="Pept_C1"/>
    <property type="match status" value="1"/>
</dbReference>
<name>M8A833_TRIUA</name>